<dbReference type="WBParaSite" id="MCU_013821-RA">
    <property type="protein sequence ID" value="MCU_013821-RA"/>
    <property type="gene ID" value="MCU_013821"/>
</dbReference>
<proteinExistence type="predicted"/>
<accession>A0A5K3G0J2</accession>
<evidence type="ECO:0000313" key="1">
    <source>
        <dbReference type="WBParaSite" id="MCU_013821-RA"/>
    </source>
</evidence>
<reference evidence="1" key="1">
    <citation type="submission" date="2019-11" db="UniProtKB">
        <authorList>
            <consortium name="WormBaseParasite"/>
        </authorList>
    </citation>
    <scope>IDENTIFICATION</scope>
</reference>
<protein>
    <submittedName>
        <fullName evidence="1">Uncharacterized protein</fullName>
    </submittedName>
</protein>
<name>A0A5K3G0J2_MESCO</name>
<sequence>MSTNARISSDERQTVDNTTAFCVVVAQRTTLDGVSTTRSLLAHQQNEDNEFVNDKRTSRTNLEAFKYKNAIYAKRLNCPIQWVVVSCQEKMQRQAYWHRLRHHDNATPYVEQRKPFTNTCRVPS</sequence>
<organism evidence="1">
    <name type="scientific">Mesocestoides corti</name>
    <name type="common">Flatworm</name>
    <dbReference type="NCBI Taxonomy" id="53468"/>
    <lineage>
        <taxon>Eukaryota</taxon>
        <taxon>Metazoa</taxon>
        <taxon>Spiralia</taxon>
        <taxon>Lophotrochozoa</taxon>
        <taxon>Platyhelminthes</taxon>
        <taxon>Cestoda</taxon>
        <taxon>Eucestoda</taxon>
        <taxon>Cyclophyllidea</taxon>
        <taxon>Mesocestoididae</taxon>
        <taxon>Mesocestoides</taxon>
    </lineage>
</organism>
<dbReference type="AlphaFoldDB" id="A0A5K3G0J2"/>